<name>X1B0H9_9ZZZZ</name>
<evidence type="ECO:0000313" key="1">
    <source>
        <dbReference type="EMBL" id="GAG77808.1"/>
    </source>
</evidence>
<dbReference type="EMBL" id="BART01009548">
    <property type="protein sequence ID" value="GAG77808.1"/>
    <property type="molecule type" value="Genomic_DNA"/>
</dbReference>
<comment type="caution">
    <text evidence="1">The sequence shown here is derived from an EMBL/GenBank/DDBJ whole genome shotgun (WGS) entry which is preliminary data.</text>
</comment>
<proteinExistence type="predicted"/>
<protein>
    <submittedName>
        <fullName evidence="1">Uncharacterized protein</fullName>
    </submittedName>
</protein>
<accession>X1B0H9</accession>
<organism evidence="1">
    <name type="scientific">marine sediment metagenome</name>
    <dbReference type="NCBI Taxonomy" id="412755"/>
    <lineage>
        <taxon>unclassified sequences</taxon>
        <taxon>metagenomes</taxon>
        <taxon>ecological metagenomes</taxon>
    </lineage>
</organism>
<feature type="non-terminal residue" evidence="1">
    <location>
        <position position="1"/>
    </location>
</feature>
<dbReference type="AlphaFoldDB" id="X1B0H9"/>
<reference evidence="1" key="1">
    <citation type="journal article" date="2014" name="Front. Microbiol.">
        <title>High frequency of phylogenetically diverse reductive dehalogenase-homologous genes in deep subseafloor sedimentary metagenomes.</title>
        <authorList>
            <person name="Kawai M."/>
            <person name="Futagami T."/>
            <person name="Toyoda A."/>
            <person name="Takaki Y."/>
            <person name="Nishi S."/>
            <person name="Hori S."/>
            <person name="Arai W."/>
            <person name="Tsubouchi T."/>
            <person name="Morono Y."/>
            <person name="Uchiyama I."/>
            <person name="Ito T."/>
            <person name="Fujiyama A."/>
            <person name="Inagaki F."/>
            <person name="Takami H."/>
        </authorList>
    </citation>
    <scope>NUCLEOTIDE SEQUENCE</scope>
    <source>
        <strain evidence="1">Expedition CK06-06</strain>
    </source>
</reference>
<sequence length="47" mass="5268">DIQTREVIVDNDMATDNSEIIAYRVKPDTITSLGFAIYTDNTFLTVS</sequence>
<gene>
    <name evidence="1" type="ORF">S01H4_21119</name>
</gene>